<dbReference type="GO" id="GO:0033063">
    <property type="term" value="C:Rad51B-Rad51C-Rad51D-XRCC2 complex"/>
    <property type="evidence" value="ECO:0007669"/>
    <property type="project" value="TreeGrafter"/>
</dbReference>
<dbReference type="Gene3D" id="3.40.50.300">
    <property type="entry name" value="P-loop containing nucleotide triphosphate hydrolases"/>
    <property type="match status" value="1"/>
</dbReference>
<proteinExistence type="predicted"/>
<sequence>MRLSSLIPLLPEHLVKALEICDIRTDTDLLFSGSPLDILHQLPPNTVNLPDLTKYIEQVIEKASAPAIRGDEWLARESQATSNLSSGVTELDDILKGFSSPCLLEFSGSKGSGKTALALHLVLRHLVNNPDAGALWIDTLADFSVERVSETLAKFDQETSSTVLERLQVSLVFDIEAVHDVLEELRSKLSSETPISTGVVVRYVVIDAITPLLAPLLSAVSSQGHAIMTTFMRQLSVLTETFSLVIIIINTTSASLPTNPHSAFPTTTKKPALGPSYTYLSDATLWLAKSNEIAEDGCPTHVIEVFRSRKSV</sequence>
<dbReference type="GO" id="GO:0042148">
    <property type="term" value="P:DNA strand invasion"/>
    <property type="evidence" value="ECO:0007669"/>
    <property type="project" value="TreeGrafter"/>
</dbReference>
<dbReference type="InterPro" id="IPR051988">
    <property type="entry name" value="HRR_RAD51_Paralog"/>
</dbReference>
<dbReference type="GO" id="GO:0005657">
    <property type="term" value="C:replication fork"/>
    <property type="evidence" value="ECO:0007669"/>
    <property type="project" value="TreeGrafter"/>
</dbReference>
<dbReference type="PANTHER" id="PTHR46457">
    <property type="entry name" value="DNA REPAIR PROTEIN RAD51 HOMOLOG 4"/>
    <property type="match status" value="1"/>
</dbReference>
<dbReference type="STRING" id="933084.A0A067PQD8"/>
<organism evidence="4 5">
    <name type="scientific">Jaapia argillacea MUCL 33604</name>
    <dbReference type="NCBI Taxonomy" id="933084"/>
    <lineage>
        <taxon>Eukaryota</taxon>
        <taxon>Fungi</taxon>
        <taxon>Dikarya</taxon>
        <taxon>Basidiomycota</taxon>
        <taxon>Agaricomycotina</taxon>
        <taxon>Agaricomycetes</taxon>
        <taxon>Agaricomycetidae</taxon>
        <taxon>Jaapiales</taxon>
        <taxon>Jaapiaceae</taxon>
        <taxon>Jaapia</taxon>
    </lineage>
</organism>
<dbReference type="InParanoid" id="A0A067PQD8"/>
<dbReference type="InterPro" id="IPR020588">
    <property type="entry name" value="RecA_ATP-bd"/>
</dbReference>
<name>A0A067PQD8_9AGAM</name>
<dbReference type="AlphaFoldDB" id="A0A067PQD8"/>
<dbReference type="EMBL" id="KL197720">
    <property type="protein sequence ID" value="KDQ57033.1"/>
    <property type="molecule type" value="Genomic_DNA"/>
</dbReference>
<dbReference type="GO" id="GO:0005815">
    <property type="term" value="C:microtubule organizing center"/>
    <property type="evidence" value="ECO:0007669"/>
    <property type="project" value="TreeGrafter"/>
</dbReference>
<keyword evidence="5" id="KW-1185">Reference proteome</keyword>
<dbReference type="PROSITE" id="PS50162">
    <property type="entry name" value="RECA_2"/>
    <property type="match status" value="1"/>
</dbReference>
<reference evidence="5" key="1">
    <citation type="journal article" date="2014" name="Proc. Natl. Acad. Sci. U.S.A.">
        <title>Extensive sampling of basidiomycete genomes demonstrates inadequacy of the white-rot/brown-rot paradigm for wood decay fungi.</title>
        <authorList>
            <person name="Riley R."/>
            <person name="Salamov A.A."/>
            <person name="Brown D.W."/>
            <person name="Nagy L.G."/>
            <person name="Floudas D."/>
            <person name="Held B.W."/>
            <person name="Levasseur A."/>
            <person name="Lombard V."/>
            <person name="Morin E."/>
            <person name="Otillar R."/>
            <person name="Lindquist E.A."/>
            <person name="Sun H."/>
            <person name="LaButti K.M."/>
            <person name="Schmutz J."/>
            <person name="Jabbour D."/>
            <person name="Luo H."/>
            <person name="Baker S.E."/>
            <person name="Pisabarro A.G."/>
            <person name="Walton J.D."/>
            <person name="Blanchette R.A."/>
            <person name="Henrissat B."/>
            <person name="Martin F."/>
            <person name="Cullen D."/>
            <person name="Hibbett D.S."/>
            <person name="Grigoriev I.V."/>
        </authorList>
    </citation>
    <scope>NUCLEOTIDE SEQUENCE [LARGE SCALE GENOMIC DNA]</scope>
    <source>
        <strain evidence="5">MUCL 33604</strain>
    </source>
</reference>
<feature type="domain" description="RecA family profile 1" evidence="3">
    <location>
        <begin position="80"/>
        <end position="252"/>
    </location>
</feature>
<dbReference type="GO" id="GO:0000723">
    <property type="term" value="P:telomere maintenance"/>
    <property type="evidence" value="ECO:0007669"/>
    <property type="project" value="TreeGrafter"/>
</dbReference>
<evidence type="ECO:0000259" key="3">
    <source>
        <dbReference type="PROSITE" id="PS50162"/>
    </source>
</evidence>
<accession>A0A067PQD8</accession>
<evidence type="ECO:0000256" key="1">
    <source>
        <dbReference type="ARBA" id="ARBA00004123"/>
    </source>
</evidence>
<dbReference type="GO" id="GO:0000400">
    <property type="term" value="F:four-way junction DNA binding"/>
    <property type="evidence" value="ECO:0007669"/>
    <property type="project" value="TreeGrafter"/>
</dbReference>
<dbReference type="InterPro" id="IPR027417">
    <property type="entry name" value="P-loop_NTPase"/>
</dbReference>
<dbReference type="Proteomes" id="UP000027265">
    <property type="component" value="Unassembled WGS sequence"/>
</dbReference>
<dbReference type="GO" id="GO:0007131">
    <property type="term" value="P:reciprocal meiotic recombination"/>
    <property type="evidence" value="ECO:0007669"/>
    <property type="project" value="TreeGrafter"/>
</dbReference>
<evidence type="ECO:0000256" key="2">
    <source>
        <dbReference type="ARBA" id="ARBA00023242"/>
    </source>
</evidence>
<gene>
    <name evidence="4" type="ORF">JAAARDRAFT_58515</name>
</gene>
<dbReference type="GO" id="GO:0005524">
    <property type="term" value="F:ATP binding"/>
    <property type="evidence" value="ECO:0007669"/>
    <property type="project" value="InterPro"/>
</dbReference>
<dbReference type="Pfam" id="PF08423">
    <property type="entry name" value="Rad51"/>
    <property type="match status" value="1"/>
</dbReference>
<dbReference type="HOGENOM" id="CLU_048777_0_0_1"/>
<dbReference type="InterPro" id="IPR013632">
    <property type="entry name" value="Rad51_C"/>
</dbReference>
<evidence type="ECO:0000313" key="5">
    <source>
        <dbReference type="Proteomes" id="UP000027265"/>
    </source>
</evidence>
<dbReference type="GO" id="GO:0000724">
    <property type="term" value="P:double-strand break repair via homologous recombination"/>
    <property type="evidence" value="ECO:0007669"/>
    <property type="project" value="TreeGrafter"/>
</dbReference>
<dbReference type="PANTHER" id="PTHR46457:SF1">
    <property type="entry name" value="DNA REPAIR PROTEIN RAD51 HOMOLOG 4"/>
    <property type="match status" value="1"/>
</dbReference>
<dbReference type="OrthoDB" id="336321at2759"/>
<comment type="subcellular location">
    <subcellularLocation>
        <location evidence="1">Nucleus</location>
    </subcellularLocation>
</comment>
<protein>
    <recommendedName>
        <fullName evidence="3">RecA family profile 1 domain-containing protein</fullName>
    </recommendedName>
</protein>
<dbReference type="GO" id="GO:0140664">
    <property type="term" value="F:ATP-dependent DNA damage sensor activity"/>
    <property type="evidence" value="ECO:0007669"/>
    <property type="project" value="InterPro"/>
</dbReference>
<keyword evidence="2" id="KW-0539">Nucleus</keyword>
<evidence type="ECO:0000313" key="4">
    <source>
        <dbReference type="EMBL" id="KDQ57033.1"/>
    </source>
</evidence>
<dbReference type="GO" id="GO:0003697">
    <property type="term" value="F:single-stranded DNA binding"/>
    <property type="evidence" value="ECO:0007669"/>
    <property type="project" value="TreeGrafter"/>
</dbReference>
<dbReference type="SUPFAM" id="SSF52540">
    <property type="entry name" value="P-loop containing nucleoside triphosphate hydrolases"/>
    <property type="match status" value="1"/>
</dbReference>